<feature type="region of interest" description="Disordered" evidence="1">
    <location>
        <begin position="37"/>
        <end position="74"/>
    </location>
</feature>
<feature type="signal peptide" evidence="2">
    <location>
        <begin position="1"/>
        <end position="24"/>
    </location>
</feature>
<sequence length="74" mass="7865">MARFVNSNNTVLFLTALIVASSIAVSVVLGQATETDTDYSVSAPSYDDLAIPPEDFKDEEDDSGLPPEPSPGLY</sequence>
<evidence type="ECO:0000313" key="4">
    <source>
        <dbReference type="Proteomes" id="UP000796880"/>
    </source>
</evidence>
<evidence type="ECO:0000313" key="3">
    <source>
        <dbReference type="EMBL" id="KAF3452884.1"/>
    </source>
</evidence>
<keyword evidence="2" id="KW-0732">Signal</keyword>
<accession>A0A8K0MNZ3</accession>
<protein>
    <submittedName>
        <fullName evidence="3">Uncharacterized protein</fullName>
    </submittedName>
</protein>
<proteinExistence type="predicted"/>
<feature type="chain" id="PRO_5035473509" evidence="2">
    <location>
        <begin position="25"/>
        <end position="74"/>
    </location>
</feature>
<evidence type="ECO:0000256" key="2">
    <source>
        <dbReference type="SAM" id="SignalP"/>
    </source>
</evidence>
<gene>
    <name evidence="3" type="ORF">FNV43_RR03317</name>
</gene>
<dbReference type="EMBL" id="VOIH02000002">
    <property type="protein sequence ID" value="KAF3452884.1"/>
    <property type="molecule type" value="Genomic_DNA"/>
</dbReference>
<comment type="caution">
    <text evidence="3">The sequence shown here is derived from an EMBL/GenBank/DDBJ whole genome shotgun (WGS) entry which is preliminary data.</text>
</comment>
<name>A0A8K0MNZ3_9ROSA</name>
<keyword evidence="4" id="KW-1185">Reference proteome</keyword>
<reference evidence="3" key="1">
    <citation type="submission" date="2020-03" db="EMBL/GenBank/DDBJ databases">
        <title>A high-quality chromosome-level genome assembly of a woody plant with both climbing and erect habits, Rhamnella rubrinervis.</title>
        <authorList>
            <person name="Lu Z."/>
            <person name="Yang Y."/>
            <person name="Zhu X."/>
            <person name="Sun Y."/>
        </authorList>
    </citation>
    <scope>NUCLEOTIDE SEQUENCE</scope>
    <source>
        <strain evidence="3">BYM</strain>
        <tissue evidence="3">Leaf</tissue>
    </source>
</reference>
<dbReference type="AlphaFoldDB" id="A0A8K0MNZ3"/>
<organism evidence="3 4">
    <name type="scientific">Rhamnella rubrinervis</name>
    <dbReference type="NCBI Taxonomy" id="2594499"/>
    <lineage>
        <taxon>Eukaryota</taxon>
        <taxon>Viridiplantae</taxon>
        <taxon>Streptophyta</taxon>
        <taxon>Embryophyta</taxon>
        <taxon>Tracheophyta</taxon>
        <taxon>Spermatophyta</taxon>
        <taxon>Magnoliopsida</taxon>
        <taxon>eudicotyledons</taxon>
        <taxon>Gunneridae</taxon>
        <taxon>Pentapetalae</taxon>
        <taxon>rosids</taxon>
        <taxon>fabids</taxon>
        <taxon>Rosales</taxon>
        <taxon>Rhamnaceae</taxon>
        <taxon>rhamnoid group</taxon>
        <taxon>Rhamneae</taxon>
        <taxon>Rhamnella</taxon>
    </lineage>
</organism>
<dbReference type="Proteomes" id="UP000796880">
    <property type="component" value="Unassembled WGS sequence"/>
</dbReference>
<evidence type="ECO:0000256" key="1">
    <source>
        <dbReference type="SAM" id="MobiDB-lite"/>
    </source>
</evidence>